<gene>
    <name evidence="4" type="ORF">EWB00_009392</name>
</gene>
<evidence type="ECO:0000313" key="4">
    <source>
        <dbReference type="EMBL" id="TNN19173.1"/>
    </source>
</evidence>
<feature type="repeat" description="WD" evidence="1">
    <location>
        <begin position="9"/>
        <end position="48"/>
    </location>
</feature>
<dbReference type="Pfam" id="PF12894">
    <property type="entry name" value="ANAPC4_WD40"/>
    <property type="match status" value="1"/>
</dbReference>
<feature type="repeat" description="WD" evidence="1">
    <location>
        <begin position="341"/>
        <end position="373"/>
    </location>
</feature>
<dbReference type="InterPro" id="IPR042453">
    <property type="entry name" value="WDR53"/>
</dbReference>
<evidence type="ECO:0000256" key="1">
    <source>
        <dbReference type="PROSITE-ProRule" id="PRU00221"/>
    </source>
</evidence>
<dbReference type="SUPFAM" id="SSF50978">
    <property type="entry name" value="WD40 repeat-like"/>
    <property type="match status" value="1"/>
</dbReference>
<dbReference type="InterPro" id="IPR036322">
    <property type="entry name" value="WD40_repeat_dom_sf"/>
</dbReference>
<evidence type="ECO:0000259" key="3">
    <source>
        <dbReference type="Pfam" id="PF12894"/>
    </source>
</evidence>
<dbReference type="Pfam" id="PF00400">
    <property type="entry name" value="WD40"/>
    <property type="match status" value="2"/>
</dbReference>
<protein>
    <submittedName>
        <fullName evidence="4">WD repeat-containing protein isoform 1</fullName>
    </submittedName>
</protein>
<keyword evidence="1" id="KW-0853">WD repeat</keyword>
<accession>A0A4Z2DRS9</accession>
<reference evidence="4 5" key="1">
    <citation type="submission" date="2019-03" db="EMBL/GenBank/DDBJ databases">
        <title>An improved genome assembly of the fluke Schistosoma japonicum.</title>
        <authorList>
            <person name="Hu W."/>
            <person name="Luo F."/>
            <person name="Yin M."/>
            <person name="Mo X."/>
            <person name="Sun C."/>
            <person name="Wu Q."/>
            <person name="Zhu B."/>
            <person name="Xiang M."/>
            <person name="Wang J."/>
            <person name="Wang Y."/>
            <person name="Zhang T."/>
            <person name="Xu B."/>
            <person name="Zheng H."/>
            <person name="Feng Z."/>
        </authorList>
    </citation>
    <scope>NUCLEOTIDE SEQUENCE [LARGE SCALE GENOMIC DNA]</scope>
    <source>
        <strain evidence="4">HuSjv2</strain>
        <tissue evidence="4">Worms</tissue>
    </source>
</reference>
<comment type="caution">
    <text evidence="4">The sequence shown here is derived from an EMBL/GenBank/DDBJ whole genome shotgun (WGS) entry which is preliminary data.</text>
</comment>
<dbReference type="InterPro" id="IPR024977">
    <property type="entry name" value="Apc4-like_WD40_dom"/>
</dbReference>
<evidence type="ECO:0000256" key="2">
    <source>
        <dbReference type="SAM" id="MobiDB-lite"/>
    </source>
</evidence>
<dbReference type="PANTHER" id="PTHR44666">
    <property type="entry name" value="WD REPEAT-CONTAINING PROTEIN 53"/>
    <property type="match status" value="1"/>
</dbReference>
<proteinExistence type="predicted"/>
<feature type="domain" description="Anaphase-promoting complex subunit 4-like WD40" evidence="3">
    <location>
        <begin position="92"/>
        <end position="139"/>
    </location>
</feature>
<dbReference type="PANTHER" id="PTHR44666:SF1">
    <property type="entry name" value="WD REPEAT-CONTAINING PROTEIN 53"/>
    <property type="match status" value="1"/>
</dbReference>
<sequence length="418" mass="45964">MAPNPLLVARGHIDSVTALSLSDSLLASGSKDGNTYLWSLDQSQFPVLHAPRLGHCSSLKFNAEKSHILYSAYGQQIVSWDIRRINEPFATWKVNEDEINSIDFSEDEHRLSSADDSGSVQIINANNGQVIRTLRKHDNVCSSAKFRPGRTWQLVSGGLDCRVIVTDWKGSGLGVIIFEMDEIVENPEEASHSAPTDSDWHHGSSTSSDDNAEIDYDNLNETDFETTYTTGQFDDSSPSPSSGLGSETRSEYSALNDEDFSFTNDHTYSRSRFTEQSEQSYILGRHTSNRITWRSGLPINPPMVHSVACSVSGDFVAAGLESSTIVLFAGDGKRLNHLESLYGHTRGVSALHFIDDLNLISGGNDRNIFVWTLGSEVAGYNVFHGEKVSAFEGTHLDRIIVADLSPVIQILCLCLPTI</sequence>
<keyword evidence="5" id="KW-1185">Reference proteome</keyword>
<evidence type="ECO:0000313" key="5">
    <source>
        <dbReference type="Proteomes" id="UP000311919"/>
    </source>
</evidence>
<dbReference type="InterPro" id="IPR001680">
    <property type="entry name" value="WD40_rpt"/>
</dbReference>
<feature type="region of interest" description="Disordered" evidence="2">
    <location>
        <begin position="228"/>
        <end position="250"/>
    </location>
</feature>
<dbReference type="PROSITE" id="PS50082">
    <property type="entry name" value="WD_REPEATS_2"/>
    <property type="match status" value="2"/>
</dbReference>
<name>A0A4Z2DRS9_SCHJA</name>
<feature type="compositionally biased region" description="Low complexity" evidence="2">
    <location>
        <begin position="236"/>
        <end position="246"/>
    </location>
</feature>
<feature type="region of interest" description="Disordered" evidence="2">
    <location>
        <begin position="187"/>
        <end position="214"/>
    </location>
</feature>
<dbReference type="OrthoDB" id="2161379at2759"/>
<dbReference type="EMBL" id="SKCS01000055">
    <property type="protein sequence ID" value="TNN19173.1"/>
    <property type="molecule type" value="Genomic_DNA"/>
</dbReference>
<dbReference type="AlphaFoldDB" id="A0A4Z2DRS9"/>
<dbReference type="STRING" id="6182.A0A4Z2DRS9"/>
<organism evidence="4 5">
    <name type="scientific">Schistosoma japonicum</name>
    <name type="common">Blood fluke</name>
    <dbReference type="NCBI Taxonomy" id="6182"/>
    <lineage>
        <taxon>Eukaryota</taxon>
        <taxon>Metazoa</taxon>
        <taxon>Spiralia</taxon>
        <taxon>Lophotrochozoa</taxon>
        <taxon>Platyhelminthes</taxon>
        <taxon>Trematoda</taxon>
        <taxon>Digenea</taxon>
        <taxon>Strigeidida</taxon>
        <taxon>Schistosomatoidea</taxon>
        <taxon>Schistosomatidae</taxon>
        <taxon>Schistosoma</taxon>
    </lineage>
</organism>
<dbReference type="Gene3D" id="2.130.10.10">
    <property type="entry name" value="YVTN repeat-like/Quinoprotein amine dehydrogenase"/>
    <property type="match status" value="2"/>
</dbReference>
<dbReference type="PROSITE" id="PS50294">
    <property type="entry name" value="WD_REPEATS_REGION"/>
    <property type="match status" value="2"/>
</dbReference>
<dbReference type="Proteomes" id="UP000311919">
    <property type="component" value="Unassembled WGS sequence"/>
</dbReference>
<dbReference type="SMART" id="SM00320">
    <property type="entry name" value="WD40"/>
    <property type="match status" value="5"/>
</dbReference>
<dbReference type="InterPro" id="IPR015943">
    <property type="entry name" value="WD40/YVTN_repeat-like_dom_sf"/>
</dbReference>